<protein>
    <submittedName>
        <fullName evidence="1">Uncharacterized protein</fullName>
    </submittedName>
</protein>
<dbReference type="RefSeq" id="WP_119048446.1">
    <property type="nucleotide sequence ID" value="NZ_CP032157.1"/>
</dbReference>
<reference evidence="1 2" key="1">
    <citation type="submission" date="2018-09" db="EMBL/GenBank/DDBJ databases">
        <title>Genome sequencing of strain 6GH32-13.</title>
        <authorList>
            <person name="Weon H.-Y."/>
            <person name="Heo J."/>
            <person name="Kwon S.-W."/>
        </authorList>
    </citation>
    <scope>NUCLEOTIDE SEQUENCE [LARGE SCALE GENOMIC DNA]</scope>
    <source>
        <strain evidence="1 2">5GH32-13</strain>
    </source>
</reference>
<evidence type="ECO:0000313" key="1">
    <source>
        <dbReference type="EMBL" id="AXY72608.1"/>
    </source>
</evidence>
<name>A0A3B7ME46_9BACT</name>
<organism evidence="1 2">
    <name type="scientific">Paraflavitalea soli</name>
    <dbReference type="NCBI Taxonomy" id="2315862"/>
    <lineage>
        <taxon>Bacteria</taxon>
        <taxon>Pseudomonadati</taxon>
        <taxon>Bacteroidota</taxon>
        <taxon>Chitinophagia</taxon>
        <taxon>Chitinophagales</taxon>
        <taxon>Chitinophagaceae</taxon>
        <taxon>Paraflavitalea</taxon>
    </lineage>
</organism>
<dbReference type="AlphaFoldDB" id="A0A3B7ME46"/>
<dbReference type="KEGG" id="pseg:D3H65_00855"/>
<dbReference type="Proteomes" id="UP000263900">
    <property type="component" value="Chromosome"/>
</dbReference>
<evidence type="ECO:0000313" key="2">
    <source>
        <dbReference type="Proteomes" id="UP000263900"/>
    </source>
</evidence>
<gene>
    <name evidence="1" type="ORF">D3H65_00855</name>
</gene>
<dbReference type="EMBL" id="CP032157">
    <property type="protein sequence ID" value="AXY72608.1"/>
    <property type="molecule type" value="Genomic_DNA"/>
</dbReference>
<sequence length="81" mass="8390">MVILIKPGLFAGCLPIHAGMIPAYAFSFKGLARQGGSSNPVNTSGQQSAPVAGITLLGSGGGNIIYWVQTDLFKQEALFPP</sequence>
<accession>A0A3B7ME46</accession>
<proteinExistence type="predicted"/>
<keyword evidence="2" id="KW-1185">Reference proteome</keyword>